<dbReference type="SUPFAM" id="SSF52833">
    <property type="entry name" value="Thioredoxin-like"/>
    <property type="match status" value="1"/>
</dbReference>
<reference evidence="2 3" key="1">
    <citation type="submission" date="2024-10" db="EMBL/GenBank/DDBJ databases">
        <title>Updated reference genomes for cyclostephanoid diatoms.</title>
        <authorList>
            <person name="Roberts W.R."/>
            <person name="Alverson A.J."/>
        </authorList>
    </citation>
    <scope>NUCLEOTIDE SEQUENCE [LARGE SCALE GENOMIC DNA]</scope>
    <source>
        <strain evidence="2 3">AJA010-31</strain>
    </source>
</reference>
<name>A0ABD3NWR5_9STRA</name>
<organism evidence="2 3">
    <name type="scientific">Cyclotella atomus</name>
    <dbReference type="NCBI Taxonomy" id="382360"/>
    <lineage>
        <taxon>Eukaryota</taxon>
        <taxon>Sar</taxon>
        <taxon>Stramenopiles</taxon>
        <taxon>Ochrophyta</taxon>
        <taxon>Bacillariophyta</taxon>
        <taxon>Coscinodiscophyceae</taxon>
        <taxon>Thalassiosirophycidae</taxon>
        <taxon>Stephanodiscales</taxon>
        <taxon>Stephanodiscaceae</taxon>
        <taxon>Cyclotella</taxon>
    </lineage>
</organism>
<gene>
    <name evidence="2" type="ORF">ACHAWO_004482</name>
</gene>
<evidence type="ECO:0000313" key="3">
    <source>
        <dbReference type="Proteomes" id="UP001530400"/>
    </source>
</evidence>
<sequence>MIDPGTKAEGEEFEAYNVRRWGSSGWTHSLKRSGRQVGANFNEQADNKPSSSECNAAIFDAMYERGENVSLTDTLVKIATNQLGVSESEADQLRAHLESNAGSKAVVKEIQEGRKKYNISGVPFFVIGASRNGRFVGRPYGFSGAQNSETFEEIFGELAVALE</sequence>
<dbReference type="AlphaFoldDB" id="A0ABD3NWR5"/>
<accession>A0ABD3NWR5</accession>
<dbReference type="Proteomes" id="UP001530400">
    <property type="component" value="Unassembled WGS sequence"/>
</dbReference>
<dbReference type="EMBL" id="JALLPJ020000913">
    <property type="protein sequence ID" value="KAL3779906.1"/>
    <property type="molecule type" value="Genomic_DNA"/>
</dbReference>
<dbReference type="Pfam" id="PF01323">
    <property type="entry name" value="DSBA"/>
    <property type="match status" value="1"/>
</dbReference>
<proteinExistence type="predicted"/>
<comment type="caution">
    <text evidence="2">The sequence shown here is derived from an EMBL/GenBank/DDBJ whole genome shotgun (WGS) entry which is preliminary data.</text>
</comment>
<dbReference type="PANTHER" id="PTHR13887:SF41">
    <property type="entry name" value="THIOREDOXIN SUPERFAMILY PROTEIN"/>
    <property type="match status" value="1"/>
</dbReference>
<dbReference type="InterPro" id="IPR001853">
    <property type="entry name" value="DSBA-like_thioredoxin_dom"/>
</dbReference>
<evidence type="ECO:0000313" key="2">
    <source>
        <dbReference type="EMBL" id="KAL3779906.1"/>
    </source>
</evidence>
<feature type="domain" description="DSBA-like thioredoxin" evidence="1">
    <location>
        <begin position="56"/>
        <end position="153"/>
    </location>
</feature>
<dbReference type="PANTHER" id="PTHR13887">
    <property type="entry name" value="GLUTATHIONE S-TRANSFERASE KAPPA"/>
    <property type="match status" value="1"/>
</dbReference>
<keyword evidence="3" id="KW-1185">Reference proteome</keyword>
<dbReference type="InterPro" id="IPR036249">
    <property type="entry name" value="Thioredoxin-like_sf"/>
</dbReference>
<evidence type="ECO:0000259" key="1">
    <source>
        <dbReference type="Pfam" id="PF01323"/>
    </source>
</evidence>
<protein>
    <recommendedName>
        <fullName evidence="1">DSBA-like thioredoxin domain-containing protein</fullName>
    </recommendedName>
</protein>
<dbReference type="Gene3D" id="3.40.30.10">
    <property type="entry name" value="Glutaredoxin"/>
    <property type="match status" value="1"/>
</dbReference>